<feature type="transmembrane region" description="Helical" evidence="7">
    <location>
        <begin position="47"/>
        <end position="70"/>
    </location>
</feature>
<comment type="subcellular location">
    <subcellularLocation>
        <location evidence="1">Membrane</location>
        <topology evidence="1">Multi-pass membrane protein</topology>
    </subcellularLocation>
</comment>
<keyword evidence="5 7" id="KW-1133">Transmembrane helix</keyword>
<feature type="transmembrane region" description="Helical" evidence="7">
    <location>
        <begin position="108"/>
        <end position="129"/>
    </location>
</feature>
<feature type="transmembrane region" description="Helical" evidence="7">
    <location>
        <begin position="82"/>
        <end position="102"/>
    </location>
</feature>
<keyword evidence="3" id="KW-0813">Transport</keyword>
<organism evidence="8 9">
    <name type="scientific">Nadsonia fulvescens var. elongata DSM 6958</name>
    <dbReference type="NCBI Taxonomy" id="857566"/>
    <lineage>
        <taxon>Eukaryota</taxon>
        <taxon>Fungi</taxon>
        <taxon>Dikarya</taxon>
        <taxon>Ascomycota</taxon>
        <taxon>Saccharomycotina</taxon>
        <taxon>Dipodascomycetes</taxon>
        <taxon>Dipodascales</taxon>
        <taxon>Dipodascales incertae sedis</taxon>
        <taxon>Nadsonia</taxon>
    </lineage>
</organism>
<dbReference type="PANTHER" id="PTHR10332:SF88">
    <property type="entry name" value="EQUILIBRATIVE NUCLEOSIDE TRANSPORTER 1, ISOFORM A"/>
    <property type="match status" value="1"/>
</dbReference>
<evidence type="ECO:0000256" key="6">
    <source>
        <dbReference type="ARBA" id="ARBA00023136"/>
    </source>
</evidence>
<reference evidence="8 9" key="1">
    <citation type="journal article" date="2016" name="Proc. Natl. Acad. Sci. U.S.A.">
        <title>Comparative genomics of biotechnologically important yeasts.</title>
        <authorList>
            <person name="Riley R."/>
            <person name="Haridas S."/>
            <person name="Wolfe K.H."/>
            <person name="Lopes M.R."/>
            <person name="Hittinger C.T."/>
            <person name="Goeker M."/>
            <person name="Salamov A.A."/>
            <person name="Wisecaver J.H."/>
            <person name="Long T.M."/>
            <person name="Calvey C.H."/>
            <person name="Aerts A.L."/>
            <person name="Barry K.W."/>
            <person name="Choi C."/>
            <person name="Clum A."/>
            <person name="Coughlan A.Y."/>
            <person name="Deshpande S."/>
            <person name="Douglass A.P."/>
            <person name="Hanson S.J."/>
            <person name="Klenk H.-P."/>
            <person name="LaButti K.M."/>
            <person name="Lapidus A."/>
            <person name="Lindquist E.A."/>
            <person name="Lipzen A.M."/>
            <person name="Meier-Kolthoff J.P."/>
            <person name="Ohm R.A."/>
            <person name="Otillar R.P."/>
            <person name="Pangilinan J.L."/>
            <person name="Peng Y."/>
            <person name="Rokas A."/>
            <person name="Rosa C.A."/>
            <person name="Scheuner C."/>
            <person name="Sibirny A.A."/>
            <person name="Slot J.C."/>
            <person name="Stielow J.B."/>
            <person name="Sun H."/>
            <person name="Kurtzman C.P."/>
            <person name="Blackwell M."/>
            <person name="Grigoriev I.V."/>
            <person name="Jeffries T.W."/>
        </authorList>
    </citation>
    <scope>NUCLEOTIDE SEQUENCE [LARGE SCALE GENOMIC DNA]</scope>
    <source>
        <strain evidence="8 9">DSM 6958</strain>
    </source>
</reference>
<evidence type="ECO:0000256" key="7">
    <source>
        <dbReference type="SAM" id="Phobius"/>
    </source>
</evidence>
<feature type="transmembrane region" description="Helical" evidence="7">
    <location>
        <begin position="141"/>
        <end position="168"/>
    </location>
</feature>
<name>A0A1E3PR43_9ASCO</name>
<proteinExistence type="inferred from homology"/>
<feature type="non-terminal residue" evidence="8">
    <location>
        <position position="299"/>
    </location>
</feature>
<feature type="transmembrane region" description="Helical" evidence="7">
    <location>
        <begin position="243"/>
        <end position="263"/>
    </location>
</feature>
<dbReference type="Proteomes" id="UP000095009">
    <property type="component" value="Unassembled WGS sequence"/>
</dbReference>
<dbReference type="Pfam" id="PF01733">
    <property type="entry name" value="Nucleoside_tran"/>
    <property type="match status" value="1"/>
</dbReference>
<feature type="transmembrane region" description="Helical" evidence="7">
    <location>
        <begin position="188"/>
        <end position="209"/>
    </location>
</feature>
<dbReference type="OrthoDB" id="46396at2759"/>
<evidence type="ECO:0000313" key="8">
    <source>
        <dbReference type="EMBL" id="ODQ67412.1"/>
    </source>
</evidence>
<keyword evidence="6 7" id="KW-0472">Membrane</keyword>
<evidence type="ECO:0000256" key="2">
    <source>
        <dbReference type="ARBA" id="ARBA00007965"/>
    </source>
</evidence>
<dbReference type="GO" id="GO:0015205">
    <property type="term" value="F:nucleobase transmembrane transporter activity"/>
    <property type="evidence" value="ECO:0007669"/>
    <property type="project" value="TreeGrafter"/>
</dbReference>
<dbReference type="EMBL" id="KV454407">
    <property type="protein sequence ID" value="ODQ67412.1"/>
    <property type="molecule type" value="Genomic_DNA"/>
</dbReference>
<sequence length="299" mass="32630">MCSNISSFNYATLFLIGISSLWPWNCFISAVAYFSSRLESNIMMRENISSCLMASSTIASTVFNFLLSYKQDGANYSRRAQLGQYINICVFCLLALSCVMFTSVDITIYFVFLLVSMVISSIGTGLLQNGTFAIFNTFGEAYVQVIMVGQGVAGILPPITLIMSILIVNSSGQANISTIGGGTTTSSMLYFLTASAICSASLMFLVIFFKSSNKMLVRDEPVAKAKVHVPLLVLLKKLKVPGFAVFFTFMISLVFPVFAANIFSLNGKLTSRVFSSDIFIPFSFLVWNCGDLSGRMSCS</sequence>
<dbReference type="GO" id="GO:0034257">
    <property type="term" value="F:nicotinamide riboside transmembrane transporter activity"/>
    <property type="evidence" value="ECO:0007669"/>
    <property type="project" value="TreeGrafter"/>
</dbReference>
<evidence type="ECO:0000256" key="1">
    <source>
        <dbReference type="ARBA" id="ARBA00004141"/>
    </source>
</evidence>
<gene>
    <name evidence="8" type="ORF">NADFUDRAFT_81896</name>
</gene>
<accession>A0A1E3PR43</accession>
<evidence type="ECO:0000313" key="9">
    <source>
        <dbReference type="Proteomes" id="UP000095009"/>
    </source>
</evidence>
<keyword evidence="4 7" id="KW-0812">Transmembrane</keyword>
<dbReference type="PANTHER" id="PTHR10332">
    <property type="entry name" value="EQUILIBRATIVE NUCLEOSIDE TRANSPORTER"/>
    <property type="match status" value="1"/>
</dbReference>
<feature type="transmembrane region" description="Helical" evidence="7">
    <location>
        <begin position="12"/>
        <end position="35"/>
    </location>
</feature>
<comment type="similarity">
    <text evidence="2">Belongs to the SLC29A/ENT transporter (TC 2.A.57) family.</text>
</comment>
<evidence type="ECO:0000256" key="5">
    <source>
        <dbReference type="ARBA" id="ARBA00022989"/>
    </source>
</evidence>
<evidence type="ECO:0000256" key="4">
    <source>
        <dbReference type="ARBA" id="ARBA00022692"/>
    </source>
</evidence>
<protein>
    <recommendedName>
        <fullName evidence="10">MFS general substrate transporter</fullName>
    </recommendedName>
</protein>
<evidence type="ECO:0008006" key="10">
    <source>
        <dbReference type="Google" id="ProtNLM"/>
    </source>
</evidence>
<evidence type="ECO:0000256" key="3">
    <source>
        <dbReference type="ARBA" id="ARBA00022448"/>
    </source>
</evidence>
<dbReference type="GO" id="GO:0000329">
    <property type="term" value="C:fungal-type vacuole membrane"/>
    <property type="evidence" value="ECO:0007669"/>
    <property type="project" value="TreeGrafter"/>
</dbReference>
<dbReference type="AlphaFoldDB" id="A0A1E3PR43"/>
<keyword evidence="9" id="KW-1185">Reference proteome</keyword>
<dbReference type="InterPro" id="IPR002259">
    <property type="entry name" value="Eqnu_transpt"/>
</dbReference>
<dbReference type="GO" id="GO:0005886">
    <property type="term" value="C:plasma membrane"/>
    <property type="evidence" value="ECO:0007669"/>
    <property type="project" value="TreeGrafter"/>
</dbReference>